<feature type="transmembrane region" description="Helical" evidence="1">
    <location>
        <begin position="46"/>
        <end position="65"/>
    </location>
</feature>
<dbReference type="AlphaFoldDB" id="A0A9D1LAQ9"/>
<reference evidence="2" key="1">
    <citation type="submission" date="2020-10" db="EMBL/GenBank/DDBJ databases">
        <authorList>
            <person name="Gilroy R."/>
        </authorList>
    </citation>
    <scope>NUCLEOTIDE SEQUENCE</scope>
    <source>
        <strain evidence="2">CHK195-4489</strain>
    </source>
</reference>
<keyword evidence="1" id="KW-1133">Transmembrane helix</keyword>
<accession>A0A9D1LAQ9</accession>
<organism evidence="2 3">
    <name type="scientific">Candidatus Egerieisoma faecipullorum</name>
    <dbReference type="NCBI Taxonomy" id="2840963"/>
    <lineage>
        <taxon>Bacteria</taxon>
        <taxon>Bacillati</taxon>
        <taxon>Bacillota</taxon>
        <taxon>Clostridia</taxon>
        <taxon>Eubacteriales</taxon>
        <taxon>Clostridiaceae</taxon>
        <taxon>Clostridiaceae incertae sedis</taxon>
        <taxon>Candidatus Egerieisoma</taxon>
    </lineage>
</organism>
<dbReference type="Proteomes" id="UP000824089">
    <property type="component" value="Unassembled WGS sequence"/>
</dbReference>
<feature type="transmembrane region" description="Helical" evidence="1">
    <location>
        <begin position="12"/>
        <end position="39"/>
    </location>
</feature>
<name>A0A9D1LAQ9_9CLOT</name>
<evidence type="ECO:0000313" key="3">
    <source>
        <dbReference type="Proteomes" id="UP000824089"/>
    </source>
</evidence>
<evidence type="ECO:0000256" key="1">
    <source>
        <dbReference type="SAM" id="Phobius"/>
    </source>
</evidence>
<proteinExistence type="predicted"/>
<keyword evidence="1" id="KW-0812">Transmembrane</keyword>
<gene>
    <name evidence="2" type="ORF">IAD50_04275</name>
</gene>
<dbReference type="EMBL" id="DVMM01000085">
    <property type="protein sequence ID" value="HIU29498.1"/>
    <property type="molecule type" value="Genomic_DNA"/>
</dbReference>
<reference evidence="2" key="2">
    <citation type="journal article" date="2021" name="PeerJ">
        <title>Extensive microbial diversity within the chicken gut microbiome revealed by metagenomics and culture.</title>
        <authorList>
            <person name="Gilroy R."/>
            <person name="Ravi A."/>
            <person name="Getino M."/>
            <person name="Pursley I."/>
            <person name="Horton D.L."/>
            <person name="Alikhan N.F."/>
            <person name="Baker D."/>
            <person name="Gharbi K."/>
            <person name="Hall N."/>
            <person name="Watson M."/>
            <person name="Adriaenssens E.M."/>
            <person name="Foster-Nyarko E."/>
            <person name="Jarju S."/>
            <person name="Secka A."/>
            <person name="Antonio M."/>
            <person name="Oren A."/>
            <person name="Chaudhuri R.R."/>
            <person name="La Ragione R."/>
            <person name="Hildebrand F."/>
            <person name="Pallen M.J."/>
        </authorList>
    </citation>
    <scope>NUCLEOTIDE SEQUENCE</scope>
    <source>
        <strain evidence="2">CHK195-4489</strain>
    </source>
</reference>
<protein>
    <submittedName>
        <fullName evidence="2">Uncharacterized protein</fullName>
    </submittedName>
</protein>
<evidence type="ECO:0000313" key="2">
    <source>
        <dbReference type="EMBL" id="HIU29498.1"/>
    </source>
</evidence>
<keyword evidence="1" id="KW-0472">Membrane</keyword>
<comment type="caution">
    <text evidence="2">The sequence shown here is derived from an EMBL/GenBank/DDBJ whole genome shotgun (WGS) entry which is preliminary data.</text>
</comment>
<sequence>MERMQHYYTVKYVGFQIIAGYVIAVFLLIGISLHSAVLVKEKRKRMSAVIGTAAIVFFAAAYFGVCALGNGRDADLKYFSFSSPSGEYSIVTSEARDFLGNGRISAFQRINAFLMREKGHIQTIDRWNSPFSDNLYSIEWGDGQVTVHYWEEEWEEKIALFLAATSSRNGSAGKDAGQPCWMQLGQVFQIIPVQMSGYKY</sequence>